<evidence type="ECO:0000313" key="11">
    <source>
        <dbReference type="Proteomes" id="UP001152562"/>
    </source>
</evidence>
<evidence type="ECO:0000256" key="4">
    <source>
        <dbReference type="ARBA" id="ARBA00022729"/>
    </source>
</evidence>
<keyword evidence="6 9" id="KW-0472">Membrane</keyword>
<dbReference type="GO" id="GO:0098552">
    <property type="term" value="C:side of membrane"/>
    <property type="evidence" value="ECO:0007669"/>
    <property type="project" value="UniProtKB-KW"/>
</dbReference>
<evidence type="ECO:0000256" key="6">
    <source>
        <dbReference type="ARBA" id="ARBA00023136"/>
    </source>
</evidence>
<protein>
    <recommendedName>
        <fullName evidence="12">Protein sleepless</fullName>
    </recommendedName>
</protein>
<accession>A0A9P0TNT3</accession>
<dbReference type="Pfam" id="PF17064">
    <property type="entry name" value="QVR"/>
    <property type="match status" value="1"/>
</dbReference>
<dbReference type="Proteomes" id="UP001152562">
    <property type="component" value="Unassembled WGS sequence"/>
</dbReference>
<dbReference type="PANTHER" id="PTHR33562">
    <property type="entry name" value="ATILLA, ISOFORM B-RELATED-RELATED"/>
    <property type="match status" value="1"/>
</dbReference>
<evidence type="ECO:0000256" key="8">
    <source>
        <dbReference type="ARBA" id="ARBA00023288"/>
    </source>
</evidence>
<keyword evidence="3 9" id="KW-0812">Transmembrane</keyword>
<keyword evidence="11" id="KW-1185">Reference proteome</keyword>
<reference evidence="10" key="1">
    <citation type="submission" date="2022-05" db="EMBL/GenBank/DDBJ databases">
        <authorList>
            <person name="Okamura Y."/>
        </authorList>
    </citation>
    <scope>NUCLEOTIDE SEQUENCE</scope>
</reference>
<evidence type="ECO:0000256" key="2">
    <source>
        <dbReference type="ARBA" id="ARBA00022622"/>
    </source>
</evidence>
<evidence type="ECO:0000256" key="5">
    <source>
        <dbReference type="ARBA" id="ARBA00022989"/>
    </source>
</evidence>
<keyword evidence="4" id="KW-0732">Signal</keyword>
<keyword evidence="2" id="KW-0336">GPI-anchor</keyword>
<dbReference type="InterPro" id="IPR050975">
    <property type="entry name" value="Sleep_regulator"/>
</dbReference>
<comment type="caution">
    <text evidence="10">The sequence shown here is derived from an EMBL/GenBank/DDBJ whole genome shotgun (WGS) entry which is preliminary data.</text>
</comment>
<dbReference type="PANTHER" id="PTHR33562:SF23">
    <property type="entry name" value="PROTEIN QUIVER"/>
    <property type="match status" value="1"/>
</dbReference>
<keyword evidence="8" id="KW-0449">Lipoprotein</keyword>
<comment type="subcellular location">
    <subcellularLocation>
        <location evidence="1">Membrane</location>
        <topology evidence="1">Lipid-anchor</topology>
        <topology evidence="1">GPI-anchor</topology>
    </subcellularLocation>
</comment>
<dbReference type="EMBL" id="CALOZG010000042">
    <property type="protein sequence ID" value="CAH4034896.1"/>
    <property type="molecule type" value="Genomic_DNA"/>
</dbReference>
<name>A0A9P0TNT3_PIEBR</name>
<dbReference type="AlphaFoldDB" id="A0A9P0TNT3"/>
<dbReference type="GO" id="GO:0030431">
    <property type="term" value="P:sleep"/>
    <property type="evidence" value="ECO:0007669"/>
    <property type="project" value="InterPro"/>
</dbReference>
<keyword evidence="5 9" id="KW-1133">Transmembrane helix</keyword>
<evidence type="ECO:0000313" key="10">
    <source>
        <dbReference type="EMBL" id="CAH4034896.1"/>
    </source>
</evidence>
<keyword evidence="7" id="KW-0325">Glycoprotein</keyword>
<dbReference type="GO" id="GO:0032222">
    <property type="term" value="P:regulation of synaptic transmission, cholinergic"/>
    <property type="evidence" value="ECO:0007669"/>
    <property type="project" value="InterPro"/>
</dbReference>
<gene>
    <name evidence="10" type="ORF">PIBRA_LOCUS11030</name>
</gene>
<evidence type="ECO:0000256" key="7">
    <source>
        <dbReference type="ARBA" id="ARBA00023180"/>
    </source>
</evidence>
<feature type="transmembrane region" description="Helical" evidence="9">
    <location>
        <begin position="246"/>
        <end position="263"/>
    </location>
</feature>
<organism evidence="10 11">
    <name type="scientific">Pieris brassicae</name>
    <name type="common">White butterfly</name>
    <name type="synonym">Large white butterfly</name>
    <dbReference type="NCBI Taxonomy" id="7116"/>
    <lineage>
        <taxon>Eukaryota</taxon>
        <taxon>Metazoa</taxon>
        <taxon>Ecdysozoa</taxon>
        <taxon>Arthropoda</taxon>
        <taxon>Hexapoda</taxon>
        <taxon>Insecta</taxon>
        <taxon>Pterygota</taxon>
        <taxon>Neoptera</taxon>
        <taxon>Endopterygota</taxon>
        <taxon>Lepidoptera</taxon>
        <taxon>Glossata</taxon>
        <taxon>Ditrysia</taxon>
        <taxon>Papilionoidea</taxon>
        <taxon>Pieridae</taxon>
        <taxon>Pierinae</taxon>
        <taxon>Pieris</taxon>
    </lineage>
</organism>
<dbReference type="InterPro" id="IPR031424">
    <property type="entry name" value="QVR-like"/>
</dbReference>
<sequence>MSTPKKLYIYKNSLQEKDNAFLIGIPNFWKDNAVTWFSNFEALTRTLIRTDDELADYVISQLDSIDKALVRDITEYPPLNGFYDALKNRLVCLYKDSDVKSRAFEVICVRDYLFLYTMSAPKEVIVMLVLLSFISKSSAIHCYYCNSANNSACLDINQYEEEIRSNIIPIVNCDNAIPKTKPITFFCRKIVQTIFHPHRDNEVRVTRGCGWMPHAKDCYKDDNSDHLGTSCQCFEDLCNSGESADPNIMVVLFLCFSIILYFWRE</sequence>
<proteinExistence type="predicted"/>
<evidence type="ECO:0000256" key="9">
    <source>
        <dbReference type="SAM" id="Phobius"/>
    </source>
</evidence>
<evidence type="ECO:0000256" key="3">
    <source>
        <dbReference type="ARBA" id="ARBA00022692"/>
    </source>
</evidence>
<evidence type="ECO:0008006" key="12">
    <source>
        <dbReference type="Google" id="ProtNLM"/>
    </source>
</evidence>
<evidence type="ECO:0000256" key="1">
    <source>
        <dbReference type="ARBA" id="ARBA00004589"/>
    </source>
</evidence>